<sequence>MVTKEKSQVTEKEKKADFGILVTHGTDTMAWAFSVLRYMMKNLKCNVAITGSQRPLKIGFSSTDAGENIKNSLIYLTRVEPPGMAVVFNFGRTVYGSRLETKHKWEPDAFIGEEVARISWDELKSLGKDIKYRRFVKPLDKLYLIRTGGTIESVRYEEGGLVPGADLVERFLLQDNQKKYFHELYKFSVVAKDSSDMAFEDWVKLGSKIAEICKDNGHNTYYDGHFEEGVKIIQTNPFFSKKDYMQLLGCCKKGIVIAGYGAGNVQSQELEKNSIMPMIKKALSDEYFVVISSQVLEGVSDFEYDTGLKPIDMGAIPSGDLTPIESQVKLSYILGHEREIKAAAKKYGVDSYYLTESAFLSGVTFRKEQSKSKYLRIRKNLVINPDEDPFVNRNFKEAINIVARKLKKTTKEKLSTEEYFEEVKYIFDTMGKDFDKISDFILQAQVFIRQNKDWARINEVRLLLARAFLRQFSKEDAEQILKHIPTESDSYKKANEIMTNIQRDSDGDGWCDAIEMEWGSDPHDPESIPKKWVK</sequence>
<gene>
    <name evidence="4" type="ORF">AMJ44_09025</name>
</gene>
<dbReference type="SMART" id="SM00870">
    <property type="entry name" value="Asparaginase"/>
    <property type="match status" value="1"/>
</dbReference>
<organism evidence="4 5">
    <name type="scientific">candidate division WOR-1 bacterium DG_54_3</name>
    <dbReference type="NCBI Taxonomy" id="1703775"/>
    <lineage>
        <taxon>Bacteria</taxon>
        <taxon>Bacillati</taxon>
        <taxon>Saganbacteria</taxon>
    </lineage>
</organism>
<proteinExistence type="predicted"/>
<dbReference type="InterPro" id="IPR040919">
    <property type="entry name" value="Asparaginase_C"/>
</dbReference>
<reference evidence="4 5" key="1">
    <citation type="journal article" date="2015" name="Microbiome">
        <title>Genomic resolution of linkages in carbon, nitrogen, and sulfur cycling among widespread estuary sediment bacteria.</title>
        <authorList>
            <person name="Baker B.J."/>
            <person name="Lazar C.S."/>
            <person name="Teske A.P."/>
            <person name="Dick G.J."/>
        </authorList>
    </citation>
    <scope>NUCLEOTIDE SEQUENCE [LARGE SCALE GENOMIC DNA]</scope>
    <source>
        <strain evidence="4">DG_54_3</strain>
    </source>
</reference>
<evidence type="ECO:0000256" key="1">
    <source>
        <dbReference type="PROSITE-ProRule" id="PRU10100"/>
    </source>
</evidence>
<protein>
    <recommendedName>
        <fullName evidence="6">L-asparaginase N-terminal domain-containing protein</fullName>
    </recommendedName>
</protein>
<evidence type="ECO:0000313" key="5">
    <source>
        <dbReference type="Proteomes" id="UP000051861"/>
    </source>
</evidence>
<feature type="domain" description="L-asparaginase N-terminal" evidence="2">
    <location>
        <begin position="17"/>
        <end position="114"/>
    </location>
</feature>
<dbReference type="PANTHER" id="PTHR11707">
    <property type="entry name" value="L-ASPARAGINASE"/>
    <property type="match status" value="1"/>
</dbReference>
<dbReference type="PIRSF" id="PIRSF500176">
    <property type="entry name" value="L_ASNase"/>
    <property type="match status" value="1"/>
</dbReference>
<evidence type="ECO:0008006" key="6">
    <source>
        <dbReference type="Google" id="ProtNLM"/>
    </source>
</evidence>
<dbReference type="SUPFAM" id="SSF53774">
    <property type="entry name" value="Glutaminase/Asparaginase"/>
    <property type="match status" value="2"/>
</dbReference>
<evidence type="ECO:0000259" key="3">
    <source>
        <dbReference type="Pfam" id="PF17763"/>
    </source>
</evidence>
<dbReference type="InterPro" id="IPR027474">
    <property type="entry name" value="L-asparaginase_N"/>
</dbReference>
<dbReference type="PIRSF" id="PIRSF001220">
    <property type="entry name" value="L-ASNase_gatD"/>
    <property type="match status" value="1"/>
</dbReference>
<dbReference type="PROSITE" id="PS00917">
    <property type="entry name" value="ASN_GLN_ASE_2"/>
    <property type="match status" value="1"/>
</dbReference>
<comment type="caution">
    <text evidence="4">The sequence shown here is derived from an EMBL/GenBank/DDBJ whole genome shotgun (WGS) entry which is preliminary data.</text>
</comment>
<name>A0A0S7XW09_UNCSA</name>
<dbReference type="InterPro" id="IPR037152">
    <property type="entry name" value="L-asparaginase_N_sf"/>
</dbReference>
<dbReference type="PANTHER" id="PTHR11707:SF28">
    <property type="entry name" value="60 KDA LYSOPHOSPHOLIPASE"/>
    <property type="match status" value="1"/>
</dbReference>
<dbReference type="InterPro" id="IPR036152">
    <property type="entry name" value="Asp/glu_Ase-like_sf"/>
</dbReference>
<accession>A0A0S7XW09</accession>
<dbReference type="Gene3D" id="3.40.50.1170">
    <property type="entry name" value="L-asparaginase, N-terminal domain"/>
    <property type="match status" value="2"/>
</dbReference>
<dbReference type="Gene3D" id="3.40.50.40">
    <property type="match status" value="1"/>
</dbReference>
<feature type="active site" evidence="1">
    <location>
        <position position="26"/>
    </location>
</feature>
<dbReference type="GO" id="GO:0004067">
    <property type="term" value="F:asparaginase activity"/>
    <property type="evidence" value="ECO:0007669"/>
    <property type="project" value="UniProtKB-UniRule"/>
</dbReference>
<evidence type="ECO:0000313" key="4">
    <source>
        <dbReference type="EMBL" id="KPJ66076.1"/>
    </source>
</evidence>
<dbReference type="Proteomes" id="UP000051861">
    <property type="component" value="Unassembled WGS sequence"/>
</dbReference>
<dbReference type="EMBL" id="LIZX01000092">
    <property type="protein sequence ID" value="KPJ66076.1"/>
    <property type="molecule type" value="Genomic_DNA"/>
</dbReference>
<dbReference type="InterPro" id="IPR027473">
    <property type="entry name" value="L-asparaginase_C"/>
</dbReference>
<dbReference type="Pfam" id="PF00710">
    <property type="entry name" value="Asparaginase"/>
    <property type="match status" value="2"/>
</dbReference>
<dbReference type="Pfam" id="PF17763">
    <property type="entry name" value="Asparaginase_C"/>
    <property type="match status" value="1"/>
</dbReference>
<feature type="domain" description="Asparaginase/glutaminase C-terminal" evidence="3">
    <location>
        <begin position="230"/>
        <end position="342"/>
    </location>
</feature>
<dbReference type="InterPro" id="IPR006034">
    <property type="entry name" value="Asparaginase/glutaminase-like"/>
</dbReference>
<dbReference type="AlphaFoldDB" id="A0A0S7XW09"/>
<dbReference type="PROSITE" id="PS51732">
    <property type="entry name" value="ASN_GLN_ASE_3"/>
    <property type="match status" value="1"/>
</dbReference>
<evidence type="ECO:0000259" key="2">
    <source>
        <dbReference type="Pfam" id="PF00710"/>
    </source>
</evidence>
<dbReference type="InterPro" id="IPR027475">
    <property type="entry name" value="Asparaginase/glutaminase_AS2"/>
</dbReference>
<feature type="domain" description="L-asparaginase N-terminal" evidence="2">
    <location>
        <begin position="141"/>
        <end position="216"/>
    </location>
</feature>